<evidence type="ECO:0000259" key="5">
    <source>
        <dbReference type="Pfam" id="PF25917"/>
    </source>
</evidence>
<feature type="signal peptide" evidence="3">
    <location>
        <begin position="1"/>
        <end position="27"/>
    </location>
</feature>
<name>A0A3N0E442_SINP1</name>
<dbReference type="Gene3D" id="2.40.30.170">
    <property type="match status" value="1"/>
</dbReference>
<evidence type="ECO:0000256" key="1">
    <source>
        <dbReference type="ARBA" id="ARBA00004196"/>
    </source>
</evidence>
<dbReference type="InterPro" id="IPR058625">
    <property type="entry name" value="MdtA-like_BSH"/>
</dbReference>
<dbReference type="PROSITE" id="PS51257">
    <property type="entry name" value="PROKAR_LIPOPROTEIN"/>
    <property type="match status" value="1"/>
</dbReference>
<feature type="chain" id="PRO_5018172692" evidence="3">
    <location>
        <begin position="28"/>
        <end position="383"/>
    </location>
</feature>
<dbReference type="GO" id="GO:0005886">
    <property type="term" value="C:plasma membrane"/>
    <property type="evidence" value="ECO:0007669"/>
    <property type="project" value="TreeGrafter"/>
</dbReference>
<sequence>MKKKTNTLFGTGFPLLFVLLLALSVTACKEKEEEDEGIPLPVITLEEESASEKTHYLGLVEGVEDVEIRPQVDGILEEIFVDEGDFVKKGQPLFKVNQQPYLEDLKNAQANVALEQAKLRKAKTELDRLQPLIDNEVISEVQQKTAQADYEVAKSSLDRAEAMAANMRIKMEFTTIKAPVNGFVGRFPKSVGNVVKQTDSEPLTVLSNVNDVYVYFSMSESDYLYYERMKKDSTSRRISSDVKLVLADGSIYDHAGVVDATSGQINRSTGSITLRAKFHNPDTLLRSGNTGKILMEQIYPKAILIPQGATTSVQDKRFIYTLKEDNTVERKEVEIEGRSGKQYIVKSGSLSPGDRLVISGLDNLTDGVKVKPIQQGRLLSTNE</sequence>
<dbReference type="NCBIfam" id="TIGR01730">
    <property type="entry name" value="RND_mfp"/>
    <property type="match status" value="1"/>
</dbReference>
<reference evidence="8 9" key="1">
    <citation type="submission" date="2018-10" db="EMBL/GenBank/DDBJ databases">
        <title>Sinomicrobium pectinilyticum sp. nov., a pectinase-producing bacterium isolated from alkaline and saline soil, and emended description of the genus Sinomicrobium.</title>
        <authorList>
            <person name="Cheng B."/>
            <person name="Li C."/>
            <person name="Lai Q."/>
            <person name="Du M."/>
            <person name="Shao Z."/>
            <person name="Xu P."/>
            <person name="Yang C."/>
        </authorList>
    </citation>
    <scope>NUCLEOTIDE SEQUENCE [LARGE SCALE GENOMIC DNA]</scope>
    <source>
        <strain evidence="8 9">5DNS001</strain>
    </source>
</reference>
<keyword evidence="3" id="KW-0732">Signal</keyword>
<dbReference type="OrthoDB" id="9801814at2"/>
<evidence type="ECO:0000259" key="4">
    <source>
        <dbReference type="Pfam" id="PF25876"/>
    </source>
</evidence>
<comment type="caution">
    <text evidence="8">The sequence shown here is derived from an EMBL/GenBank/DDBJ whole genome shotgun (WGS) entry which is preliminary data.</text>
</comment>
<dbReference type="Proteomes" id="UP000267469">
    <property type="component" value="Unassembled WGS sequence"/>
</dbReference>
<dbReference type="Gene3D" id="1.10.287.470">
    <property type="entry name" value="Helix hairpin bin"/>
    <property type="match status" value="1"/>
</dbReference>
<dbReference type="Pfam" id="PF25876">
    <property type="entry name" value="HH_MFP_RND"/>
    <property type="match status" value="1"/>
</dbReference>
<feature type="domain" description="Multidrug resistance protein MdtA-like beta-barrel" evidence="6">
    <location>
        <begin position="212"/>
        <end position="296"/>
    </location>
</feature>
<evidence type="ECO:0000256" key="2">
    <source>
        <dbReference type="ARBA" id="ARBA00009477"/>
    </source>
</evidence>
<protein>
    <submittedName>
        <fullName evidence="8">Efflux RND transporter periplasmic adaptor subunit</fullName>
    </submittedName>
</protein>
<comment type="subcellular location">
    <subcellularLocation>
        <location evidence="1">Cell envelope</location>
    </subcellularLocation>
</comment>
<evidence type="ECO:0000259" key="7">
    <source>
        <dbReference type="Pfam" id="PF25967"/>
    </source>
</evidence>
<organism evidence="8 9">
    <name type="scientific">Sinomicrobium pectinilyticum</name>
    <dbReference type="NCBI Taxonomy" id="1084421"/>
    <lineage>
        <taxon>Bacteria</taxon>
        <taxon>Pseudomonadati</taxon>
        <taxon>Bacteroidota</taxon>
        <taxon>Flavobacteriia</taxon>
        <taxon>Flavobacteriales</taxon>
        <taxon>Flavobacteriaceae</taxon>
        <taxon>Sinomicrobium</taxon>
    </lineage>
</organism>
<dbReference type="GO" id="GO:0022857">
    <property type="term" value="F:transmembrane transporter activity"/>
    <property type="evidence" value="ECO:0007669"/>
    <property type="project" value="InterPro"/>
</dbReference>
<dbReference type="Gene3D" id="2.40.50.100">
    <property type="match status" value="1"/>
</dbReference>
<dbReference type="GO" id="GO:0046677">
    <property type="term" value="P:response to antibiotic"/>
    <property type="evidence" value="ECO:0007669"/>
    <property type="project" value="TreeGrafter"/>
</dbReference>
<dbReference type="AlphaFoldDB" id="A0A3N0E442"/>
<feature type="domain" description="Multidrug resistance protein MdtA-like barrel-sandwich hybrid" evidence="5">
    <location>
        <begin position="65"/>
        <end position="205"/>
    </location>
</feature>
<dbReference type="InterPro" id="IPR058627">
    <property type="entry name" value="MdtA-like_C"/>
</dbReference>
<keyword evidence="9" id="KW-1185">Reference proteome</keyword>
<dbReference type="SUPFAM" id="SSF111369">
    <property type="entry name" value="HlyD-like secretion proteins"/>
    <property type="match status" value="1"/>
</dbReference>
<dbReference type="InterPro" id="IPR058624">
    <property type="entry name" value="MdtA-like_HH"/>
</dbReference>
<evidence type="ECO:0000259" key="6">
    <source>
        <dbReference type="Pfam" id="PF25944"/>
    </source>
</evidence>
<dbReference type="Pfam" id="PF25967">
    <property type="entry name" value="RND-MFP_C"/>
    <property type="match status" value="1"/>
</dbReference>
<dbReference type="InterPro" id="IPR058626">
    <property type="entry name" value="MdtA-like_b-barrel"/>
</dbReference>
<dbReference type="PANTHER" id="PTHR30158">
    <property type="entry name" value="ACRA/E-RELATED COMPONENT OF DRUG EFFLUX TRANSPORTER"/>
    <property type="match status" value="1"/>
</dbReference>
<comment type="similarity">
    <text evidence="2">Belongs to the membrane fusion protein (MFP) (TC 8.A.1) family.</text>
</comment>
<accession>A0A3N0E442</accession>
<dbReference type="PANTHER" id="PTHR30158:SF23">
    <property type="entry name" value="MULTIDRUG RESISTANCE PROTEIN MEXA"/>
    <property type="match status" value="1"/>
</dbReference>
<dbReference type="EMBL" id="RJTM01000110">
    <property type="protein sequence ID" value="RNL82622.1"/>
    <property type="molecule type" value="Genomic_DNA"/>
</dbReference>
<evidence type="ECO:0000313" key="9">
    <source>
        <dbReference type="Proteomes" id="UP000267469"/>
    </source>
</evidence>
<gene>
    <name evidence="8" type="ORF">ED312_16935</name>
</gene>
<dbReference type="GO" id="GO:0030313">
    <property type="term" value="C:cell envelope"/>
    <property type="evidence" value="ECO:0007669"/>
    <property type="project" value="UniProtKB-SubCell"/>
</dbReference>
<dbReference type="Pfam" id="PF25917">
    <property type="entry name" value="BSH_RND"/>
    <property type="match status" value="1"/>
</dbReference>
<dbReference type="RefSeq" id="WP_123217211.1">
    <property type="nucleotide sequence ID" value="NZ_RJTM01000110.1"/>
</dbReference>
<feature type="domain" description="Multidrug resistance protein MdtA-like alpha-helical hairpin" evidence="4">
    <location>
        <begin position="105"/>
        <end position="174"/>
    </location>
</feature>
<dbReference type="Pfam" id="PF25944">
    <property type="entry name" value="Beta-barrel_RND"/>
    <property type="match status" value="1"/>
</dbReference>
<feature type="domain" description="Multidrug resistance protein MdtA-like C-terminal permuted SH3" evidence="7">
    <location>
        <begin position="302"/>
        <end position="362"/>
    </location>
</feature>
<evidence type="ECO:0000256" key="3">
    <source>
        <dbReference type="SAM" id="SignalP"/>
    </source>
</evidence>
<dbReference type="Gene3D" id="2.40.420.20">
    <property type="match status" value="1"/>
</dbReference>
<dbReference type="InterPro" id="IPR006143">
    <property type="entry name" value="RND_pump_MFP"/>
</dbReference>
<proteinExistence type="inferred from homology"/>
<evidence type="ECO:0000313" key="8">
    <source>
        <dbReference type="EMBL" id="RNL82622.1"/>
    </source>
</evidence>